<evidence type="ECO:0000256" key="8">
    <source>
        <dbReference type="ARBA" id="ARBA00023136"/>
    </source>
</evidence>
<evidence type="ECO:0000256" key="3">
    <source>
        <dbReference type="ARBA" id="ARBA00016612"/>
    </source>
</evidence>
<evidence type="ECO:0000256" key="11">
    <source>
        <dbReference type="SAM" id="Phobius"/>
    </source>
</evidence>
<evidence type="ECO:0000256" key="6">
    <source>
        <dbReference type="ARBA" id="ARBA00022989"/>
    </source>
</evidence>
<comment type="similarity">
    <text evidence="2">Belongs to the complex I subunit 4L family.</text>
</comment>
<proteinExistence type="inferred from homology"/>
<reference evidence="12" key="2">
    <citation type="journal article" date="2018" name="Proc. Natl. Acad. Sci. U.S.A.">
        <title>Recurrent symbiont recruitment from fungal parasites in cicadas.</title>
        <authorList>
            <person name="Yu M."/>
            <person name="Moriyama M."/>
            <person name="Lukasik P."/>
            <person name="Vanderpool D."/>
            <person name="Tanahashi M."/>
            <person name="Meng X.-Y."/>
            <person name="McCutcheon J.P."/>
            <person name="Fukatsu T."/>
        </authorList>
    </citation>
    <scope>NUCLEOTIDE SEQUENCE</scope>
    <source>
        <strain evidence="12">MONMIN</strain>
        <tissue evidence="12">Bacteriome and fat body</tissue>
    </source>
</reference>
<evidence type="ECO:0000256" key="7">
    <source>
        <dbReference type="ARBA" id="ARBA00023027"/>
    </source>
</evidence>
<comment type="catalytic activity">
    <reaction evidence="10">
        <text>a ubiquinone + NADH + 5 H(+)(in) = a ubiquinol + NAD(+) + 4 H(+)(out)</text>
        <dbReference type="Rhea" id="RHEA:29091"/>
        <dbReference type="Rhea" id="RHEA-COMP:9565"/>
        <dbReference type="Rhea" id="RHEA-COMP:9566"/>
        <dbReference type="ChEBI" id="CHEBI:15378"/>
        <dbReference type="ChEBI" id="CHEBI:16389"/>
        <dbReference type="ChEBI" id="CHEBI:17976"/>
        <dbReference type="ChEBI" id="CHEBI:57540"/>
        <dbReference type="ChEBI" id="CHEBI:57945"/>
        <dbReference type="EC" id="7.1.1.2"/>
    </reaction>
</comment>
<keyword evidence="12" id="KW-0496">Mitochondrion</keyword>
<keyword evidence="4 11" id="KW-0812">Transmembrane</keyword>
<dbReference type="InterPro" id="IPR039428">
    <property type="entry name" value="NUOK/Mnh_C1-like"/>
</dbReference>
<keyword evidence="5" id="KW-1278">Translocase</keyword>
<evidence type="ECO:0000256" key="1">
    <source>
        <dbReference type="ARBA" id="ARBA00004141"/>
    </source>
</evidence>
<name>A0A344ALT9_9HEMI</name>
<feature type="transmembrane region" description="Helical" evidence="11">
    <location>
        <begin position="31"/>
        <end position="51"/>
    </location>
</feature>
<reference evidence="12" key="1">
    <citation type="journal article" date="2018" name="J. Hered.">
        <title>One hundred mitochondrial genomes of cicadas.</title>
        <authorList>
            <person name="Lukasik P."/>
            <person name="Chong R.A."/>
            <person name="Nazario K."/>
            <person name="Matsuura Y."/>
            <person name="Bublitz D."/>
            <person name="Campbell M.A."/>
            <person name="Meyer M."/>
            <person name="Van Leuven J.T."/>
            <person name="Pessacq P."/>
            <person name="Veloso C."/>
            <person name="Simon C."/>
            <person name="McCutcheon J.P."/>
        </authorList>
    </citation>
    <scope>NUCLEOTIDE SEQUENCE</scope>
    <source>
        <strain evidence="12">MONMIN</strain>
        <tissue evidence="12">Bacteriome and fat body</tissue>
    </source>
</reference>
<evidence type="ECO:0000313" key="12">
    <source>
        <dbReference type="EMBL" id="AWV83337.1"/>
    </source>
</evidence>
<evidence type="ECO:0000256" key="4">
    <source>
        <dbReference type="ARBA" id="ARBA00022692"/>
    </source>
</evidence>
<keyword evidence="8 11" id="KW-0472">Membrane</keyword>
<evidence type="ECO:0000256" key="10">
    <source>
        <dbReference type="ARBA" id="ARBA00049551"/>
    </source>
</evidence>
<gene>
    <name evidence="12" type="primary">nad4l</name>
</gene>
<keyword evidence="6 11" id="KW-1133">Transmembrane helix</keyword>
<dbReference type="GO" id="GO:0008137">
    <property type="term" value="F:NADH dehydrogenase (ubiquinone) activity"/>
    <property type="evidence" value="ECO:0007669"/>
    <property type="project" value="UniProtKB-EC"/>
</dbReference>
<geneLocation type="mitochondrion" evidence="12"/>
<evidence type="ECO:0000256" key="9">
    <source>
        <dbReference type="ARBA" id="ARBA00031586"/>
    </source>
</evidence>
<organism evidence="12">
    <name type="scientific">Mogannia minuta</name>
    <dbReference type="NCBI Taxonomy" id="2170271"/>
    <lineage>
        <taxon>Eukaryota</taxon>
        <taxon>Metazoa</taxon>
        <taxon>Ecdysozoa</taxon>
        <taxon>Arthropoda</taxon>
        <taxon>Hexapoda</taxon>
        <taxon>Insecta</taxon>
        <taxon>Pterygota</taxon>
        <taxon>Neoptera</taxon>
        <taxon>Paraneoptera</taxon>
        <taxon>Hemiptera</taxon>
        <taxon>Auchenorrhyncha</taxon>
        <taxon>Cicadoidea</taxon>
        <taxon>Cicadidae</taxon>
        <taxon>Cicadinae</taxon>
        <taxon>Cicadatrini</taxon>
        <taxon>Mogannia</taxon>
    </lineage>
</organism>
<protein>
    <recommendedName>
        <fullName evidence="3">NADH-ubiquinone oxidoreductase chain 4L</fullName>
    </recommendedName>
    <alternativeName>
        <fullName evidence="9">NADH dehydrogenase subunit 4L</fullName>
    </alternativeName>
</protein>
<sequence>MNLYILFFYILMYMSGLLSLCLNSKHLMMSLLMLELMILSMFCMFSFIISISINEMYLLLIFLGFSVCEGVLGLSCLISIIRSHGNDLILSLSTKSC</sequence>
<evidence type="ECO:0000256" key="2">
    <source>
        <dbReference type="ARBA" id="ARBA00010519"/>
    </source>
</evidence>
<dbReference type="EMBL" id="MG737728">
    <property type="protein sequence ID" value="AWV83337.1"/>
    <property type="molecule type" value="Genomic_DNA"/>
</dbReference>
<accession>A0A344ALT9</accession>
<feature type="transmembrane region" description="Helical" evidence="11">
    <location>
        <begin position="6"/>
        <end position="24"/>
    </location>
</feature>
<evidence type="ECO:0000256" key="5">
    <source>
        <dbReference type="ARBA" id="ARBA00022967"/>
    </source>
</evidence>
<dbReference type="Gene3D" id="1.10.287.3510">
    <property type="match status" value="1"/>
</dbReference>
<dbReference type="GO" id="GO:0016020">
    <property type="term" value="C:membrane"/>
    <property type="evidence" value="ECO:0007669"/>
    <property type="project" value="UniProtKB-SubCell"/>
</dbReference>
<dbReference type="AlphaFoldDB" id="A0A344ALT9"/>
<comment type="subcellular location">
    <subcellularLocation>
        <location evidence="1">Membrane</location>
        <topology evidence="1">Multi-pass membrane protein</topology>
    </subcellularLocation>
</comment>
<feature type="transmembrane region" description="Helical" evidence="11">
    <location>
        <begin position="57"/>
        <end position="81"/>
    </location>
</feature>
<dbReference type="Pfam" id="PF00420">
    <property type="entry name" value="Oxidored_q2"/>
    <property type="match status" value="1"/>
</dbReference>
<keyword evidence="7" id="KW-0520">NAD</keyword>